<reference evidence="1 2" key="1">
    <citation type="submission" date="2019-03" db="EMBL/GenBank/DDBJ databases">
        <title>Genomic Encyclopedia of Type Strains, Phase IV (KMG-IV): sequencing the most valuable type-strain genomes for metagenomic binning, comparative biology and taxonomic classification.</title>
        <authorList>
            <person name="Goeker M."/>
        </authorList>
    </citation>
    <scope>NUCLEOTIDE SEQUENCE [LARGE SCALE GENOMIC DNA]</scope>
    <source>
        <strain evidence="1 2">DSM 2286</strain>
    </source>
</reference>
<dbReference type="InterPro" id="IPR058601">
    <property type="entry name" value="Phage_phiTE_015-like"/>
</dbReference>
<dbReference type="RefSeq" id="WP_131299414.1">
    <property type="nucleotide sequence ID" value="NZ_JBHLST010000030.1"/>
</dbReference>
<organism evidence="1 2">
    <name type="scientific">Azotobacter chroococcum</name>
    <dbReference type="NCBI Taxonomy" id="353"/>
    <lineage>
        <taxon>Bacteria</taxon>
        <taxon>Pseudomonadati</taxon>
        <taxon>Pseudomonadota</taxon>
        <taxon>Gammaproteobacteria</taxon>
        <taxon>Pseudomonadales</taxon>
        <taxon>Pseudomonadaceae</taxon>
        <taxon>Azotobacter</taxon>
    </lineage>
</organism>
<protein>
    <submittedName>
        <fullName evidence="1">Uncharacterized protein</fullName>
    </submittedName>
</protein>
<dbReference type="AlphaFoldDB" id="A0A4R1P6A4"/>
<comment type="caution">
    <text evidence="1">The sequence shown here is derived from an EMBL/GenBank/DDBJ whole genome shotgun (WGS) entry which is preliminary data.</text>
</comment>
<gene>
    <name evidence="1" type="ORF">EV691_13545</name>
</gene>
<sequence>MEQDKMREDFEAWHRDRYPAVDVRRQNLLGTYTLLIVEQRWECWQASRAAMVVELPEWFDRFDSGDRTYWVEDVEKAINAAGIRTK</sequence>
<dbReference type="EMBL" id="SMMU01000035">
    <property type="protein sequence ID" value="TCL22096.1"/>
    <property type="molecule type" value="Genomic_DNA"/>
</dbReference>
<evidence type="ECO:0000313" key="1">
    <source>
        <dbReference type="EMBL" id="TCL22096.1"/>
    </source>
</evidence>
<name>A0A4R1P6A4_9GAMM</name>
<evidence type="ECO:0000313" key="2">
    <source>
        <dbReference type="Proteomes" id="UP000295169"/>
    </source>
</evidence>
<dbReference type="Proteomes" id="UP000295169">
    <property type="component" value="Unassembled WGS sequence"/>
</dbReference>
<proteinExistence type="predicted"/>
<accession>A0A4R1P6A4</accession>
<dbReference type="Pfam" id="PF26207">
    <property type="entry name" value="Phage_phiTE_015"/>
    <property type="match status" value="1"/>
</dbReference>